<evidence type="ECO:0000256" key="8">
    <source>
        <dbReference type="ARBA" id="ARBA00023237"/>
    </source>
</evidence>
<dbReference type="OrthoDB" id="9769707at2"/>
<keyword evidence="4" id="KW-1134">Transmembrane beta strand</keyword>
<organism evidence="14 15">
    <name type="scientific">Acinetobacter qingfengensis</name>
    <dbReference type="NCBI Taxonomy" id="1262585"/>
    <lineage>
        <taxon>Bacteria</taxon>
        <taxon>Pseudomonadati</taxon>
        <taxon>Pseudomonadota</taxon>
        <taxon>Gammaproteobacteria</taxon>
        <taxon>Moraxellales</taxon>
        <taxon>Moraxellaceae</taxon>
        <taxon>Acinetobacter</taxon>
    </lineage>
</organism>
<evidence type="ECO:0000256" key="1">
    <source>
        <dbReference type="ARBA" id="ARBA00004442"/>
    </source>
</evidence>
<evidence type="ECO:0000313" key="15">
    <source>
        <dbReference type="Proteomes" id="UP000185895"/>
    </source>
</evidence>
<feature type="region of interest" description="Disordered" evidence="11">
    <location>
        <begin position="476"/>
        <end position="542"/>
    </location>
</feature>
<accession>A0A1E7RAY4</accession>
<dbReference type="Pfam" id="PF17243">
    <property type="entry name" value="POTRA_TamA_1"/>
    <property type="match status" value="1"/>
</dbReference>
<dbReference type="STRING" id="1262585.BJI46_12025"/>
<keyword evidence="15" id="KW-1185">Reference proteome</keyword>
<name>A0A1E7RAY4_9GAMM</name>
<dbReference type="PANTHER" id="PTHR12815">
    <property type="entry name" value="SORTING AND ASSEMBLY MACHINERY SAMM50 PROTEIN FAMILY MEMBER"/>
    <property type="match status" value="1"/>
</dbReference>
<comment type="caution">
    <text evidence="14">The sequence shown here is derived from an EMBL/GenBank/DDBJ whole genome shotgun (WGS) entry which is preliminary data.</text>
</comment>
<dbReference type="InterPro" id="IPR000184">
    <property type="entry name" value="Bac_surfAg_D15"/>
</dbReference>
<dbReference type="EMBL" id="MKKK01000019">
    <property type="protein sequence ID" value="OEY96442.1"/>
    <property type="molecule type" value="Genomic_DNA"/>
</dbReference>
<dbReference type="AlphaFoldDB" id="A0A1E7RAY4"/>
<dbReference type="Gene3D" id="3.10.20.310">
    <property type="entry name" value="membrane protein fhac"/>
    <property type="match status" value="3"/>
</dbReference>
<comment type="subcellular location">
    <subcellularLocation>
        <location evidence="1">Cell outer membrane</location>
    </subcellularLocation>
</comment>
<evidence type="ECO:0000256" key="4">
    <source>
        <dbReference type="ARBA" id="ARBA00022452"/>
    </source>
</evidence>
<evidence type="ECO:0000256" key="7">
    <source>
        <dbReference type="ARBA" id="ARBA00023136"/>
    </source>
</evidence>
<dbReference type="RefSeq" id="WP_070069723.1">
    <property type="nucleotide sequence ID" value="NZ_MKKK01000019.1"/>
</dbReference>
<keyword evidence="6" id="KW-0732">Signal</keyword>
<evidence type="ECO:0000256" key="2">
    <source>
        <dbReference type="ARBA" id="ARBA00010248"/>
    </source>
</evidence>
<gene>
    <name evidence="14" type="ORF">BJI46_12025</name>
</gene>
<dbReference type="InterPro" id="IPR039910">
    <property type="entry name" value="D15-like"/>
</dbReference>
<feature type="domain" description="Bacterial surface antigen (D15)" evidence="12">
    <location>
        <begin position="590"/>
        <end position="876"/>
    </location>
</feature>
<dbReference type="GO" id="GO:0009306">
    <property type="term" value="P:protein secretion"/>
    <property type="evidence" value="ECO:0007669"/>
    <property type="project" value="TreeGrafter"/>
</dbReference>
<evidence type="ECO:0000256" key="3">
    <source>
        <dbReference type="ARBA" id="ARBA00015419"/>
    </source>
</evidence>
<evidence type="ECO:0000256" key="10">
    <source>
        <dbReference type="ARBA" id="ARBA00093548"/>
    </source>
</evidence>
<comment type="subunit">
    <text evidence="10">Interacts with TamB to form the translocation and assembly module (TAM).</text>
</comment>
<reference evidence="14 15" key="1">
    <citation type="submission" date="2016-09" db="EMBL/GenBank/DDBJ databases">
        <authorList>
            <person name="Capua I."/>
            <person name="De Benedictis P."/>
            <person name="Joannis T."/>
            <person name="Lombin L.H."/>
            <person name="Cattoli G."/>
        </authorList>
    </citation>
    <scope>NUCLEOTIDE SEQUENCE [LARGE SCALE GENOMIC DNA]</scope>
    <source>
        <strain evidence="14 15">ANC 4671</strain>
    </source>
</reference>
<feature type="compositionally biased region" description="Polar residues" evidence="11">
    <location>
        <begin position="476"/>
        <end position="530"/>
    </location>
</feature>
<evidence type="ECO:0000256" key="11">
    <source>
        <dbReference type="SAM" id="MobiDB-lite"/>
    </source>
</evidence>
<evidence type="ECO:0000256" key="5">
    <source>
        <dbReference type="ARBA" id="ARBA00022692"/>
    </source>
</evidence>
<evidence type="ECO:0000256" key="9">
    <source>
        <dbReference type="ARBA" id="ARBA00033063"/>
    </source>
</evidence>
<dbReference type="PANTHER" id="PTHR12815:SF47">
    <property type="entry name" value="TRANSLOCATION AND ASSEMBLY MODULE SUBUNIT TAMA"/>
    <property type="match status" value="1"/>
</dbReference>
<keyword evidence="5" id="KW-0812">Transmembrane</keyword>
<comment type="similarity">
    <text evidence="2">Belongs to the TamA family.</text>
</comment>
<dbReference type="GO" id="GO:0097347">
    <property type="term" value="C:TAM protein secretion complex"/>
    <property type="evidence" value="ECO:0007669"/>
    <property type="project" value="TreeGrafter"/>
</dbReference>
<evidence type="ECO:0000256" key="6">
    <source>
        <dbReference type="ARBA" id="ARBA00022729"/>
    </source>
</evidence>
<dbReference type="GO" id="GO:0009279">
    <property type="term" value="C:cell outer membrane"/>
    <property type="evidence" value="ECO:0007669"/>
    <property type="project" value="UniProtKB-SubCell"/>
</dbReference>
<keyword evidence="7" id="KW-0472">Membrane</keyword>
<feature type="domain" description="TamA POTRA" evidence="13">
    <location>
        <begin position="226"/>
        <end position="295"/>
    </location>
</feature>
<dbReference type="InterPro" id="IPR035243">
    <property type="entry name" value="TamA_POTRA_Dom_1"/>
</dbReference>
<dbReference type="Proteomes" id="UP000185895">
    <property type="component" value="Unassembled WGS sequence"/>
</dbReference>
<evidence type="ECO:0000259" key="13">
    <source>
        <dbReference type="Pfam" id="PF17243"/>
    </source>
</evidence>
<protein>
    <recommendedName>
        <fullName evidence="3">Translocation and assembly module subunit TamA</fullName>
    </recommendedName>
    <alternativeName>
        <fullName evidence="9">Autotransporter assembly factor TamA</fullName>
    </alternativeName>
</protein>
<evidence type="ECO:0000259" key="12">
    <source>
        <dbReference type="Pfam" id="PF01103"/>
    </source>
</evidence>
<sequence>MNNKPLQKSNLAHAIQESLCLHSIPRTLILGLSCVCANYVYADQQTSSTADTVLTTVNPLAQDDVKQTTTTQQNTADQKIQNTAIDNSLKNFQSDAVYQLNSADIPQVDQSMVNEIYQVAEQAQQQAKQDSAQIPGVSQLIQAQKAESNTANAAIQMNEPAKSVDSYISELSQEQVQLPQVLQEGNDIQVPELAAEQTEQKRGFFSRLFHRDSSDTATVKALPKIKVTVRGAVPELNNNIEAKLSTFTEDAFEDYSVALPQIRTLTTQAAEALGYYHAQFKFTKTSDNALTVDVTANEPVKVTAQDIGFSGEGADKPAFMAIKLAPDLNIGDIFNHGLYETTKTRITSAASDQGYFDSYWRMHDVKVTLKDENSTDPQQKDRTDINLSYETGERYQLADVEFRMSDPKKPFPLKESVLRKLVPFQDGTDYASWRITLLNNNLINSRYFNYASVDVVKPDAIDKPLELPPDVKTLVEQQRQSNSENPQNLQPIEQQENTAQTKQQAVEESMFAGTQENQDPQQSKLAAQASSEEDENERLKQQARIDKKIPVIVTLNADKLNNLEAGFGYGTDTGFRIRSQYRRSIVNESGHSFESSLELSQIRQAIDASYSIPYKDPLNDYFNLVGGYEREVNDDIGQGVELDTESAVLGFERLIKKSLGQWQQNMSVRYRLDRITTKGAVDYDDIPDAFKVISDDPEQESLLFGYEISRTDMDNRVNPNRGFRQFYRIEAGTKSLLTETDMAILNAGWRFIYSLGENNDHQFVGRADLGYIVTDDFNRVPYNLRYFAGGDQSIRGYDYKSLSPEENDLLIGGQALAVGSLEYNYQFKPGWRGAVFADVGNAYDADFKTPTKYGVGLGLRWASPVGPIRIDVGAGISEDNIPIRLHVFIGPAL</sequence>
<evidence type="ECO:0000313" key="14">
    <source>
        <dbReference type="EMBL" id="OEY96442.1"/>
    </source>
</evidence>
<proteinExistence type="inferred from homology"/>
<dbReference type="Gene3D" id="2.40.160.50">
    <property type="entry name" value="membrane protein fhac: a member of the omp85/tpsb transporter family"/>
    <property type="match status" value="1"/>
</dbReference>
<dbReference type="Pfam" id="PF01103">
    <property type="entry name" value="Omp85"/>
    <property type="match status" value="1"/>
</dbReference>
<keyword evidence="8" id="KW-0998">Cell outer membrane</keyword>